<proteinExistence type="predicted"/>
<dbReference type="InterPro" id="IPR007197">
    <property type="entry name" value="rSAM"/>
</dbReference>
<dbReference type="InterPro" id="IPR006158">
    <property type="entry name" value="Cobalamin-bd"/>
</dbReference>
<reference evidence="7" key="1">
    <citation type="submission" date="2018-05" db="EMBL/GenBank/DDBJ databases">
        <authorList>
            <person name="Lanie J.A."/>
            <person name="Ng W.-L."/>
            <person name="Kazmierczak K.M."/>
            <person name="Andrzejewski T.M."/>
            <person name="Davidsen T.M."/>
            <person name="Wayne K.J."/>
            <person name="Tettelin H."/>
            <person name="Glass J.I."/>
            <person name="Rusch D."/>
            <person name="Podicherti R."/>
            <person name="Tsui H.-C.T."/>
            <person name="Winkler M.E."/>
        </authorList>
    </citation>
    <scope>NUCLEOTIDE SEQUENCE</scope>
</reference>
<dbReference type="SFLD" id="SFLDS00029">
    <property type="entry name" value="Radical_SAM"/>
    <property type="match status" value="1"/>
</dbReference>
<dbReference type="GO" id="GO:0031419">
    <property type="term" value="F:cobalamin binding"/>
    <property type="evidence" value="ECO:0007669"/>
    <property type="project" value="InterPro"/>
</dbReference>
<dbReference type="InterPro" id="IPR051198">
    <property type="entry name" value="BchE-like"/>
</dbReference>
<name>A0A383AJ61_9ZZZZ</name>
<dbReference type="GO" id="GO:0051536">
    <property type="term" value="F:iron-sulfur cluster binding"/>
    <property type="evidence" value="ECO:0007669"/>
    <property type="project" value="UniProtKB-KW"/>
</dbReference>
<dbReference type="InterPro" id="IPR023404">
    <property type="entry name" value="rSAM_horseshoe"/>
</dbReference>
<keyword evidence="4" id="KW-0408">Iron</keyword>
<dbReference type="SUPFAM" id="SSF102114">
    <property type="entry name" value="Radical SAM enzymes"/>
    <property type="match status" value="1"/>
</dbReference>
<gene>
    <name evidence="7" type="ORF">METZ01_LOCUS460467</name>
</gene>
<keyword evidence="3" id="KW-0479">Metal-binding</keyword>
<evidence type="ECO:0000256" key="2">
    <source>
        <dbReference type="ARBA" id="ARBA00022691"/>
    </source>
</evidence>
<dbReference type="SFLD" id="SFLDG01082">
    <property type="entry name" value="B12-binding_domain_containing"/>
    <property type="match status" value="1"/>
</dbReference>
<keyword evidence="2" id="KW-0949">S-adenosyl-L-methionine</keyword>
<dbReference type="Gene3D" id="3.40.50.280">
    <property type="entry name" value="Cobalamin-binding domain"/>
    <property type="match status" value="1"/>
</dbReference>
<dbReference type="PANTHER" id="PTHR43409:SF7">
    <property type="entry name" value="BLL1977 PROTEIN"/>
    <property type="match status" value="1"/>
</dbReference>
<accession>A0A383AJ61</accession>
<feature type="non-terminal residue" evidence="7">
    <location>
        <position position="1"/>
    </location>
</feature>
<evidence type="ECO:0000313" key="7">
    <source>
        <dbReference type="EMBL" id="SVE07613.1"/>
    </source>
</evidence>
<dbReference type="EMBL" id="UINC01192458">
    <property type="protein sequence ID" value="SVE07613.1"/>
    <property type="molecule type" value="Genomic_DNA"/>
</dbReference>
<comment type="cofactor">
    <cofactor evidence="1">
        <name>[4Fe-4S] cluster</name>
        <dbReference type="ChEBI" id="CHEBI:49883"/>
    </cofactor>
</comment>
<dbReference type="GO" id="GO:0003824">
    <property type="term" value="F:catalytic activity"/>
    <property type="evidence" value="ECO:0007669"/>
    <property type="project" value="InterPro"/>
</dbReference>
<feature type="non-terminal residue" evidence="7">
    <location>
        <position position="251"/>
    </location>
</feature>
<dbReference type="PROSITE" id="PS51332">
    <property type="entry name" value="B12_BINDING"/>
    <property type="match status" value="1"/>
</dbReference>
<evidence type="ECO:0000259" key="6">
    <source>
        <dbReference type="PROSITE" id="PS51332"/>
    </source>
</evidence>
<dbReference type="GO" id="GO:0046872">
    <property type="term" value="F:metal ion binding"/>
    <property type="evidence" value="ECO:0007669"/>
    <property type="project" value="UniProtKB-KW"/>
</dbReference>
<keyword evidence="5" id="KW-0411">Iron-sulfur</keyword>
<evidence type="ECO:0000256" key="4">
    <source>
        <dbReference type="ARBA" id="ARBA00023004"/>
    </source>
</evidence>
<protein>
    <recommendedName>
        <fullName evidence="6">B12-binding domain-containing protein</fullName>
    </recommendedName>
</protein>
<evidence type="ECO:0000256" key="1">
    <source>
        <dbReference type="ARBA" id="ARBA00001966"/>
    </source>
</evidence>
<feature type="domain" description="B12-binding" evidence="6">
    <location>
        <begin position="1"/>
        <end position="121"/>
    </location>
</feature>
<organism evidence="7">
    <name type="scientific">marine metagenome</name>
    <dbReference type="NCBI Taxonomy" id="408172"/>
    <lineage>
        <taxon>unclassified sequences</taxon>
        <taxon>metagenomes</taxon>
        <taxon>ecological metagenomes</taxon>
    </lineage>
</organism>
<sequence length="251" mass="28088">GLMYLISSARKTYPDIEFKILHTITCENAEENVKRIISDFKPDLIGIRSLSICSGEFETLAKVVRKEAPETPFIGGGPYPSASYEYILEPSPPLVDLIVKGEGEITFVELITYLSKNDSLPSSLTGTVVPLQGGEVKVNDARPIIDNIDIIPAPAYDAIKLEDYKGISNLAYQRADSCAFIETSRGCTYKCYYCHAALSETVRRRSPQLVFDEISEHYHQKGIRDFVFVDDIFNVPKKIGKTILRGIIEHF</sequence>
<evidence type="ECO:0000256" key="3">
    <source>
        <dbReference type="ARBA" id="ARBA00022723"/>
    </source>
</evidence>
<dbReference type="PANTHER" id="PTHR43409">
    <property type="entry name" value="ANAEROBIC MAGNESIUM-PROTOPORPHYRIN IX MONOMETHYL ESTER CYCLASE-RELATED"/>
    <property type="match status" value="1"/>
</dbReference>
<dbReference type="Pfam" id="PF02310">
    <property type="entry name" value="B12-binding"/>
    <property type="match status" value="1"/>
</dbReference>
<dbReference type="Gene3D" id="3.80.30.20">
    <property type="entry name" value="tm_1862 like domain"/>
    <property type="match status" value="1"/>
</dbReference>
<evidence type="ECO:0000256" key="5">
    <source>
        <dbReference type="ARBA" id="ARBA00023014"/>
    </source>
</evidence>
<dbReference type="InterPro" id="IPR058240">
    <property type="entry name" value="rSAM_sf"/>
</dbReference>
<dbReference type="AlphaFoldDB" id="A0A383AJ61"/>